<accession>A0A9W8VGD8</accession>
<name>A0A9W8VGD8_9HYPO</name>
<keyword evidence="3 7" id="KW-0349">Heme</keyword>
<dbReference type="InterPro" id="IPR002403">
    <property type="entry name" value="Cyt_P450_E_grp-IV"/>
</dbReference>
<keyword evidence="5 7" id="KW-0408">Iron</keyword>
<comment type="similarity">
    <text evidence="2">Belongs to the cytochrome P450 family.</text>
</comment>
<dbReference type="InterPro" id="IPR001128">
    <property type="entry name" value="Cyt_P450"/>
</dbReference>
<evidence type="ECO:0000256" key="5">
    <source>
        <dbReference type="ARBA" id="ARBA00023004"/>
    </source>
</evidence>
<proteinExistence type="inferred from homology"/>
<keyword evidence="6" id="KW-0503">Monooxygenase</keyword>
<dbReference type="PANTHER" id="PTHR24304:SF2">
    <property type="entry name" value="24-HYDROXYCHOLESTEROL 7-ALPHA-HYDROXYLASE"/>
    <property type="match status" value="1"/>
</dbReference>
<organism evidence="8 9">
    <name type="scientific">Fusarium torreyae</name>
    <dbReference type="NCBI Taxonomy" id="1237075"/>
    <lineage>
        <taxon>Eukaryota</taxon>
        <taxon>Fungi</taxon>
        <taxon>Dikarya</taxon>
        <taxon>Ascomycota</taxon>
        <taxon>Pezizomycotina</taxon>
        <taxon>Sordariomycetes</taxon>
        <taxon>Hypocreomycetidae</taxon>
        <taxon>Hypocreales</taxon>
        <taxon>Nectriaceae</taxon>
        <taxon>Fusarium</taxon>
    </lineage>
</organism>
<keyword evidence="4 7" id="KW-0479">Metal-binding</keyword>
<comment type="caution">
    <text evidence="8">The sequence shown here is derived from an EMBL/GenBank/DDBJ whole genome shotgun (WGS) entry which is preliminary data.</text>
</comment>
<evidence type="ECO:0000313" key="8">
    <source>
        <dbReference type="EMBL" id="KAJ4264531.1"/>
    </source>
</evidence>
<evidence type="ECO:0000256" key="4">
    <source>
        <dbReference type="ARBA" id="ARBA00022723"/>
    </source>
</evidence>
<feature type="binding site" description="axial binding residue" evidence="7">
    <location>
        <position position="79"/>
    </location>
    <ligand>
        <name>heme</name>
        <dbReference type="ChEBI" id="CHEBI:30413"/>
    </ligand>
    <ligandPart>
        <name>Fe</name>
        <dbReference type="ChEBI" id="CHEBI:18248"/>
    </ligandPart>
</feature>
<dbReference type="InterPro" id="IPR036396">
    <property type="entry name" value="Cyt_P450_sf"/>
</dbReference>
<evidence type="ECO:0008006" key="10">
    <source>
        <dbReference type="Google" id="ProtNLM"/>
    </source>
</evidence>
<keyword evidence="9" id="KW-1185">Reference proteome</keyword>
<dbReference type="AlphaFoldDB" id="A0A9W8VGD8"/>
<dbReference type="GO" id="GO:0005506">
    <property type="term" value="F:iron ion binding"/>
    <property type="evidence" value="ECO:0007669"/>
    <property type="project" value="InterPro"/>
</dbReference>
<dbReference type="GO" id="GO:0016705">
    <property type="term" value="F:oxidoreductase activity, acting on paired donors, with incorporation or reduction of molecular oxygen"/>
    <property type="evidence" value="ECO:0007669"/>
    <property type="project" value="InterPro"/>
</dbReference>
<protein>
    <recommendedName>
        <fullName evidence="10">Cytochrome P450</fullName>
    </recommendedName>
</protein>
<dbReference type="InterPro" id="IPR050529">
    <property type="entry name" value="CYP450_sterol_14alpha_dmase"/>
</dbReference>
<gene>
    <name evidence="8" type="ORF">NW762_005733</name>
</gene>
<sequence>MSGAMLRKNISNTDIPLGNTGYAIPRNSIAVYLSEDAHMNSQIYGNPSKWDPSRYSQEAPRKEEASYSYLGWGAGSHPCPGMR</sequence>
<dbReference type="Gene3D" id="1.10.630.10">
    <property type="entry name" value="Cytochrome P450"/>
    <property type="match status" value="1"/>
</dbReference>
<dbReference type="GO" id="GO:0004497">
    <property type="term" value="F:monooxygenase activity"/>
    <property type="evidence" value="ECO:0007669"/>
    <property type="project" value="UniProtKB-KW"/>
</dbReference>
<dbReference type="Pfam" id="PF00067">
    <property type="entry name" value="p450"/>
    <property type="match status" value="1"/>
</dbReference>
<evidence type="ECO:0000256" key="3">
    <source>
        <dbReference type="ARBA" id="ARBA00022617"/>
    </source>
</evidence>
<dbReference type="PANTHER" id="PTHR24304">
    <property type="entry name" value="CYTOCHROME P450 FAMILY 7"/>
    <property type="match status" value="1"/>
</dbReference>
<dbReference type="EMBL" id="JAOQAZ010000008">
    <property type="protein sequence ID" value="KAJ4264531.1"/>
    <property type="molecule type" value="Genomic_DNA"/>
</dbReference>
<dbReference type="GO" id="GO:0020037">
    <property type="term" value="F:heme binding"/>
    <property type="evidence" value="ECO:0007669"/>
    <property type="project" value="InterPro"/>
</dbReference>
<dbReference type="Proteomes" id="UP001152049">
    <property type="component" value="Unassembled WGS sequence"/>
</dbReference>
<reference evidence="8" key="1">
    <citation type="submission" date="2022-09" db="EMBL/GenBank/DDBJ databases">
        <title>Fusarium specimens isolated from Avocado Roots.</title>
        <authorList>
            <person name="Stajich J."/>
            <person name="Roper C."/>
            <person name="Heimlech-Rivalta G."/>
        </authorList>
    </citation>
    <scope>NUCLEOTIDE SEQUENCE</scope>
    <source>
        <strain evidence="8">CF00136</strain>
    </source>
</reference>
<dbReference type="PRINTS" id="PR00465">
    <property type="entry name" value="EP450IV"/>
</dbReference>
<evidence type="ECO:0000256" key="2">
    <source>
        <dbReference type="ARBA" id="ARBA00010617"/>
    </source>
</evidence>
<evidence type="ECO:0000256" key="6">
    <source>
        <dbReference type="ARBA" id="ARBA00023033"/>
    </source>
</evidence>
<comment type="cofactor">
    <cofactor evidence="1 7">
        <name>heme</name>
        <dbReference type="ChEBI" id="CHEBI:30413"/>
    </cofactor>
</comment>
<dbReference type="SUPFAM" id="SSF48264">
    <property type="entry name" value="Cytochrome P450"/>
    <property type="match status" value="1"/>
</dbReference>
<dbReference type="OrthoDB" id="1055148at2759"/>
<evidence type="ECO:0000256" key="1">
    <source>
        <dbReference type="ARBA" id="ARBA00001971"/>
    </source>
</evidence>
<evidence type="ECO:0000256" key="7">
    <source>
        <dbReference type="PIRSR" id="PIRSR602403-1"/>
    </source>
</evidence>
<evidence type="ECO:0000313" key="9">
    <source>
        <dbReference type="Proteomes" id="UP001152049"/>
    </source>
</evidence>
<keyword evidence="6" id="KW-0560">Oxidoreductase</keyword>